<protein>
    <submittedName>
        <fullName evidence="3">Helix-turn-helix domain-containing protein</fullName>
    </submittedName>
</protein>
<gene>
    <name evidence="3" type="ORF">V6U78_07275</name>
</gene>
<dbReference type="Pfam" id="PF13384">
    <property type="entry name" value="HTH_23"/>
    <property type="match status" value="1"/>
</dbReference>
<dbReference type="SMART" id="SM00530">
    <property type="entry name" value="HTH_XRE"/>
    <property type="match status" value="1"/>
</dbReference>
<sequence>MMKHANITQIKKALALRSIGMTRAAIAEKTGLSPATLSRIFKRFNAPKGAAVERLAREAQSELLDKLNNNQALRLEIAKLLHEDMALTRLIREKIADSLEALDTTSPEAAAVNLRALNSAASAMITAQKTARIALGAESITDEEVMPVLRIETLTDTDIAQLRRNQQEAYAALNGDSELANEDKQENAELKQAS</sequence>
<dbReference type="Proteomes" id="UP001621714">
    <property type="component" value="Unassembled WGS sequence"/>
</dbReference>
<evidence type="ECO:0000259" key="2">
    <source>
        <dbReference type="PROSITE" id="PS50943"/>
    </source>
</evidence>
<name>A0ABW8PXX1_9GAMM</name>
<evidence type="ECO:0000313" key="4">
    <source>
        <dbReference type="Proteomes" id="UP001621714"/>
    </source>
</evidence>
<dbReference type="PROSITE" id="PS50943">
    <property type="entry name" value="HTH_CROC1"/>
    <property type="match status" value="1"/>
</dbReference>
<accession>A0ABW8PXX1</accession>
<evidence type="ECO:0000313" key="3">
    <source>
        <dbReference type="EMBL" id="MFK7160836.1"/>
    </source>
</evidence>
<keyword evidence="4" id="KW-1185">Reference proteome</keyword>
<proteinExistence type="predicted"/>
<reference evidence="3 4" key="1">
    <citation type="submission" date="2024-02" db="EMBL/GenBank/DDBJ databases">
        <title>Marinospirillum sp. MEB 164 isolated from Lonar lake sediment.</title>
        <authorList>
            <person name="Joshi A."/>
            <person name="Thite S."/>
        </authorList>
    </citation>
    <scope>NUCLEOTIDE SEQUENCE [LARGE SCALE GENOMIC DNA]</scope>
    <source>
        <strain evidence="3 4">MEB164</strain>
    </source>
</reference>
<comment type="caution">
    <text evidence="3">The sequence shown here is derived from an EMBL/GenBank/DDBJ whole genome shotgun (WGS) entry which is preliminary data.</text>
</comment>
<dbReference type="RefSeq" id="WP_405338942.1">
    <property type="nucleotide sequence ID" value="NZ_JBANFI010000004.1"/>
</dbReference>
<dbReference type="InterPro" id="IPR001387">
    <property type="entry name" value="Cro/C1-type_HTH"/>
</dbReference>
<evidence type="ECO:0000256" key="1">
    <source>
        <dbReference type="SAM" id="MobiDB-lite"/>
    </source>
</evidence>
<feature type="region of interest" description="Disordered" evidence="1">
    <location>
        <begin position="175"/>
        <end position="194"/>
    </location>
</feature>
<feature type="domain" description="HTH cro/C1-type" evidence="2">
    <location>
        <begin position="10"/>
        <end position="42"/>
    </location>
</feature>
<organism evidence="3 4">
    <name type="scientific">Marinospirillum alkalitolerans</name>
    <dbReference type="NCBI Taxonomy" id="3123374"/>
    <lineage>
        <taxon>Bacteria</taxon>
        <taxon>Pseudomonadati</taxon>
        <taxon>Pseudomonadota</taxon>
        <taxon>Gammaproteobacteria</taxon>
        <taxon>Oceanospirillales</taxon>
        <taxon>Oceanospirillaceae</taxon>
        <taxon>Marinospirillum</taxon>
    </lineage>
</organism>
<dbReference type="EMBL" id="JBANFI010000004">
    <property type="protein sequence ID" value="MFK7160836.1"/>
    <property type="molecule type" value="Genomic_DNA"/>
</dbReference>
<feature type="compositionally biased region" description="Basic and acidic residues" evidence="1">
    <location>
        <begin position="181"/>
        <end position="194"/>
    </location>
</feature>